<gene>
    <name evidence="1" type="ORF">M408DRAFT_328911</name>
</gene>
<dbReference type="HOGENOM" id="CLU_2110478_0_0_1"/>
<protein>
    <submittedName>
        <fullName evidence="1">Uncharacterized protein</fullName>
    </submittedName>
</protein>
<accession>A0A0C3BAV3</accession>
<evidence type="ECO:0000313" key="2">
    <source>
        <dbReference type="Proteomes" id="UP000054097"/>
    </source>
</evidence>
<evidence type="ECO:0000313" key="1">
    <source>
        <dbReference type="EMBL" id="KIM29234.1"/>
    </source>
</evidence>
<dbReference type="EMBL" id="KN824289">
    <property type="protein sequence ID" value="KIM29234.1"/>
    <property type="molecule type" value="Genomic_DNA"/>
</dbReference>
<name>A0A0C3BAV3_SERVB</name>
<dbReference type="Proteomes" id="UP000054097">
    <property type="component" value="Unassembled WGS sequence"/>
</dbReference>
<proteinExistence type="predicted"/>
<organism evidence="1 2">
    <name type="scientific">Serendipita vermifera MAFF 305830</name>
    <dbReference type="NCBI Taxonomy" id="933852"/>
    <lineage>
        <taxon>Eukaryota</taxon>
        <taxon>Fungi</taxon>
        <taxon>Dikarya</taxon>
        <taxon>Basidiomycota</taxon>
        <taxon>Agaricomycotina</taxon>
        <taxon>Agaricomycetes</taxon>
        <taxon>Sebacinales</taxon>
        <taxon>Serendipitaceae</taxon>
        <taxon>Serendipita</taxon>
    </lineage>
</organism>
<dbReference type="AlphaFoldDB" id="A0A0C3BAV3"/>
<reference evidence="1 2" key="1">
    <citation type="submission" date="2014-04" db="EMBL/GenBank/DDBJ databases">
        <authorList>
            <consortium name="DOE Joint Genome Institute"/>
            <person name="Kuo A."/>
            <person name="Zuccaro A."/>
            <person name="Kohler A."/>
            <person name="Nagy L.G."/>
            <person name="Floudas D."/>
            <person name="Copeland A."/>
            <person name="Barry K.W."/>
            <person name="Cichocki N."/>
            <person name="Veneault-Fourrey C."/>
            <person name="LaButti K."/>
            <person name="Lindquist E.A."/>
            <person name="Lipzen A."/>
            <person name="Lundell T."/>
            <person name="Morin E."/>
            <person name="Murat C."/>
            <person name="Sun H."/>
            <person name="Tunlid A."/>
            <person name="Henrissat B."/>
            <person name="Grigoriev I.V."/>
            <person name="Hibbett D.S."/>
            <person name="Martin F."/>
            <person name="Nordberg H.P."/>
            <person name="Cantor M.N."/>
            <person name="Hua S.X."/>
        </authorList>
    </citation>
    <scope>NUCLEOTIDE SEQUENCE [LARGE SCALE GENOMIC DNA]</scope>
    <source>
        <strain evidence="1 2">MAFF 305830</strain>
    </source>
</reference>
<reference evidence="2" key="2">
    <citation type="submission" date="2015-01" db="EMBL/GenBank/DDBJ databases">
        <title>Evolutionary Origins and Diversification of the Mycorrhizal Mutualists.</title>
        <authorList>
            <consortium name="DOE Joint Genome Institute"/>
            <consortium name="Mycorrhizal Genomics Consortium"/>
            <person name="Kohler A."/>
            <person name="Kuo A."/>
            <person name="Nagy L.G."/>
            <person name="Floudas D."/>
            <person name="Copeland A."/>
            <person name="Barry K.W."/>
            <person name="Cichocki N."/>
            <person name="Veneault-Fourrey C."/>
            <person name="LaButti K."/>
            <person name="Lindquist E.A."/>
            <person name="Lipzen A."/>
            <person name="Lundell T."/>
            <person name="Morin E."/>
            <person name="Murat C."/>
            <person name="Riley R."/>
            <person name="Ohm R."/>
            <person name="Sun H."/>
            <person name="Tunlid A."/>
            <person name="Henrissat B."/>
            <person name="Grigoriev I.V."/>
            <person name="Hibbett D.S."/>
            <person name="Martin F."/>
        </authorList>
    </citation>
    <scope>NUCLEOTIDE SEQUENCE [LARGE SCALE GENOMIC DNA]</scope>
    <source>
        <strain evidence="2">MAFF 305830</strain>
    </source>
</reference>
<sequence length="115" mass="12324">MANLSPVRFPSWSLDENIRSPVDNENGLVVFQRDTENQGGEEGQCAASAGASNANAILPVSGSTSTFGNISSLVLKLRSGLGWAFEQVMKLFMIKTSGTVGQQVSTDAQEREMQQ</sequence>
<keyword evidence="2" id="KW-1185">Reference proteome</keyword>